<evidence type="ECO:0008006" key="19">
    <source>
        <dbReference type="Google" id="ProtNLM"/>
    </source>
</evidence>
<dbReference type="EnsemblMetazoa" id="CapteT93223">
    <property type="protein sequence ID" value="CapteP93223"/>
    <property type="gene ID" value="CapteG93223"/>
</dbReference>
<dbReference type="GO" id="GO:0007166">
    <property type="term" value="P:cell surface receptor signaling pathway"/>
    <property type="evidence" value="ECO:0007669"/>
    <property type="project" value="InterPro"/>
</dbReference>
<evidence type="ECO:0000256" key="10">
    <source>
        <dbReference type="ARBA" id="ARBA00023170"/>
    </source>
</evidence>
<comment type="similarity">
    <text evidence="2">Belongs to the G-protein coupled receptor 2 family.</text>
</comment>
<comment type="subcellular location">
    <subcellularLocation>
        <location evidence="1">Cell membrane</location>
        <topology evidence="1">Multi-pass membrane protein</topology>
    </subcellularLocation>
</comment>
<dbReference type="OMA" id="PQCNALV"/>
<dbReference type="GO" id="GO:0008528">
    <property type="term" value="F:G protein-coupled peptide receptor activity"/>
    <property type="evidence" value="ECO:0007669"/>
    <property type="project" value="TreeGrafter"/>
</dbReference>
<reference evidence="18" key="1">
    <citation type="submission" date="2012-12" db="EMBL/GenBank/DDBJ databases">
        <authorList>
            <person name="Hellsten U."/>
            <person name="Grimwood J."/>
            <person name="Chapman J.A."/>
            <person name="Shapiro H."/>
            <person name="Aerts A."/>
            <person name="Otillar R.P."/>
            <person name="Terry A.Y."/>
            <person name="Boore J.L."/>
            <person name="Simakov O."/>
            <person name="Marletaz F."/>
            <person name="Cho S.-J."/>
            <person name="Edsinger-Gonzales E."/>
            <person name="Havlak P."/>
            <person name="Kuo D.-H."/>
            <person name="Larsson T."/>
            <person name="Lv J."/>
            <person name="Arendt D."/>
            <person name="Savage R."/>
            <person name="Osoegawa K."/>
            <person name="de Jong P."/>
            <person name="Lindberg D.R."/>
            <person name="Seaver E.C."/>
            <person name="Weisblat D.A."/>
            <person name="Putnam N.H."/>
            <person name="Grigoriev I.V."/>
            <person name="Rokhsar D.S."/>
        </authorList>
    </citation>
    <scope>NUCLEOTIDE SEQUENCE</scope>
    <source>
        <strain evidence="18">I ESC-2004</strain>
    </source>
</reference>
<feature type="transmembrane region" description="Helical" evidence="14">
    <location>
        <begin position="86"/>
        <end position="109"/>
    </location>
</feature>
<evidence type="ECO:0000256" key="11">
    <source>
        <dbReference type="ARBA" id="ARBA00023180"/>
    </source>
</evidence>
<name>X2BBW7_CAPTE</name>
<dbReference type="Pfam" id="PF00002">
    <property type="entry name" value="7tm_2"/>
    <property type="match status" value="1"/>
</dbReference>
<feature type="transmembrane region" description="Helical" evidence="14">
    <location>
        <begin position="283"/>
        <end position="300"/>
    </location>
</feature>
<dbReference type="PRINTS" id="PR01279">
    <property type="entry name" value="CRFRECEPTOR"/>
</dbReference>
<feature type="transmembrane region" description="Helical" evidence="14">
    <location>
        <begin position="238"/>
        <end position="263"/>
    </location>
</feature>
<feature type="domain" description="G-protein coupled receptors family 2 profile 1" evidence="15">
    <location>
        <begin position="8"/>
        <end position="71"/>
    </location>
</feature>
<dbReference type="PROSITE" id="PS50261">
    <property type="entry name" value="G_PROTEIN_RECEP_F2_4"/>
    <property type="match status" value="1"/>
</dbReference>
<evidence type="ECO:0000256" key="9">
    <source>
        <dbReference type="ARBA" id="ARBA00023157"/>
    </source>
</evidence>
<evidence type="ECO:0000313" key="17">
    <source>
        <dbReference type="EnsemblMetazoa" id="CapteP93223"/>
    </source>
</evidence>
<feature type="transmembrane region" description="Helical" evidence="14">
    <location>
        <begin position="197"/>
        <end position="218"/>
    </location>
</feature>
<dbReference type="PANTHER" id="PTHR45620:SF15">
    <property type="entry name" value="DIURETIC HORMONE 44 RECEPTOR 1-RELATED"/>
    <property type="match status" value="1"/>
</dbReference>
<keyword evidence="3" id="KW-1003">Cell membrane</keyword>
<evidence type="ECO:0000256" key="14">
    <source>
        <dbReference type="SAM" id="Phobius"/>
    </source>
</evidence>
<dbReference type="PRINTS" id="PR00249">
    <property type="entry name" value="GPCRSECRETIN"/>
</dbReference>
<dbReference type="SUPFAM" id="SSF81321">
    <property type="entry name" value="Family A G protein-coupled receptor-like"/>
    <property type="match status" value="1"/>
</dbReference>
<evidence type="ECO:0000256" key="12">
    <source>
        <dbReference type="ARBA" id="ARBA00023224"/>
    </source>
</evidence>
<keyword evidence="6 14" id="KW-1133">Transmembrane helix</keyword>
<dbReference type="GO" id="GO:0017046">
    <property type="term" value="F:peptide hormone binding"/>
    <property type="evidence" value="ECO:0007669"/>
    <property type="project" value="TreeGrafter"/>
</dbReference>
<evidence type="ECO:0000256" key="7">
    <source>
        <dbReference type="ARBA" id="ARBA00023040"/>
    </source>
</evidence>
<keyword evidence="7" id="KW-0297">G-protein coupled receptor</keyword>
<dbReference type="SUPFAM" id="SSF111418">
    <property type="entry name" value="Hormone receptor domain"/>
    <property type="match status" value="1"/>
</dbReference>
<dbReference type="EMBL" id="AMQN01000083">
    <property type="status" value="NOT_ANNOTATED_CDS"/>
    <property type="molecule type" value="Genomic_DNA"/>
</dbReference>
<keyword evidence="4 14" id="KW-0812">Transmembrane</keyword>
<dbReference type="InterPro" id="IPR017983">
    <property type="entry name" value="GPCR_2_secretin-like_CS"/>
</dbReference>
<dbReference type="Proteomes" id="UP000014760">
    <property type="component" value="Unassembled WGS sequence"/>
</dbReference>
<dbReference type="PROSITE" id="PS00649">
    <property type="entry name" value="G_PROTEIN_RECEP_F2_1"/>
    <property type="match status" value="1"/>
</dbReference>
<evidence type="ECO:0000256" key="1">
    <source>
        <dbReference type="ARBA" id="ARBA00004651"/>
    </source>
</evidence>
<keyword evidence="18" id="KW-1185">Reference proteome</keyword>
<dbReference type="SMART" id="SM00008">
    <property type="entry name" value="HormR"/>
    <property type="match status" value="1"/>
</dbReference>
<reference evidence="18" key="2">
    <citation type="journal article" date="2013" name="Nature">
        <title>Insights into bilaterian evolution from three spiralian genomes.</title>
        <authorList>
            <person name="Simakov O."/>
            <person name="Marletaz F."/>
            <person name="Cho S.J."/>
            <person name="Edsinger-Gonzales E."/>
            <person name="Havlak P."/>
            <person name="Hellsten U."/>
            <person name="Kuo D.H."/>
            <person name="Larsson T."/>
            <person name="Lv J."/>
            <person name="Arendt D."/>
            <person name="Savage R."/>
            <person name="Osoegawa K."/>
            <person name="de Jong P."/>
            <person name="Grimwood J."/>
            <person name="Chapman J.A."/>
            <person name="Shapiro H."/>
            <person name="Aerts A."/>
            <person name="Otillar R.P."/>
            <person name="Terry A.Y."/>
            <person name="Boore J.L."/>
            <person name="Grigoriev I.V."/>
            <person name="Lindberg D.R."/>
            <person name="Seaver E.C."/>
            <person name="Weisblat D.A."/>
            <person name="Putnam N.H."/>
            <person name="Rokhsar D.S."/>
        </authorList>
    </citation>
    <scope>NUCLEOTIDE SEQUENCE</scope>
    <source>
        <strain evidence="18">I ESC-2004</strain>
    </source>
</reference>
<proteinExistence type="inferred from homology"/>
<dbReference type="CDD" id="cd15264">
    <property type="entry name" value="7tmB1_CRF-R"/>
    <property type="match status" value="1"/>
</dbReference>
<feature type="domain" description="G-protein coupled receptors family 2 profile 2" evidence="16">
    <location>
        <begin position="84"/>
        <end position="335"/>
    </location>
</feature>
<keyword evidence="10" id="KW-0675">Receptor</keyword>
<reference evidence="17" key="3">
    <citation type="submission" date="2015-06" db="UniProtKB">
        <authorList>
            <consortium name="EnsemblMetazoa"/>
        </authorList>
    </citation>
    <scope>IDENTIFICATION</scope>
</reference>
<dbReference type="PROSITE" id="PS50227">
    <property type="entry name" value="G_PROTEIN_RECEP_F2_3"/>
    <property type="match status" value="1"/>
</dbReference>
<keyword evidence="12" id="KW-0807">Transducer</keyword>
<dbReference type="PROSITE" id="PS00650">
    <property type="entry name" value="G_PROTEIN_RECEP_F2_2"/>
    <property type="match status" value="1"/>
</dbReference>
<dbReference type="OrthoDB" id="6022368at2759"/>
<dbReference type="InterPro" id="IPR050332">
    <property type="entry name" value="GPCR_2"/>
</dbReference>
<dbReference type="InterPro" id="IPR000832">
    <property type="entry name" value="GPCR_2_secretin-like"/>
</dbReference>
<organism evidence="17 18">
    <name type="scientific">Capitella teleta</name>
    <name type="common">Polychaete worm</name>
    <dbReference type="NCBI Taxonomy" id="283909"/>
    <lineage>
        <taxon>Eukaryota</taxon>
        <taxon>Metazoa</taxon>
        <taxon>Spiralia</taxon>
        <taxon>Lophotrochozoa</taxon>
        <taxon>Annelida</taxon>
        <taxon>Polychaeta</taxon>
        <taxon>Sedentaria</taxon>
        <taxon>Scolecida</taxon>
        <taxon>Capitellidae</taxon>
        <taxon>Capitella</taxon>
    </lineage>
</organism>
<feature type="transmembrane region" description="Helical" evidence="14">
    <location>
        <begin position="172"/>
        <end position="190"/>
    </location>
</feature>
<dbReference type="GO" id="GO:0005886">
    <property type="term" value="C:plasma membrane"/>
    <property type="evidence" value="ECO:0007669"/>
    <property type="project" value="UniProtKB-SubCell"/>
</dbReference>
<feature type="compositionally biased region" description="Low complexity" evidence="13">
    <location>
        <begin position="413"/>
        <end position="427"/>
    </location>
</feature>
<evidence type="ECO:0000313" key="18">
    <source>
        <dbReference type="Proteomes" id="UP000014760"/>
    </source>
</evidence>
<evidence type="ECO:0000259" key="15">
    <source>
        <dbReference type="PROSITE" id="PS50227"/>
    </source>
</evidence>
<dbReference type="Gene3D" id="4.10.1240.10">
    <property type="entry name" value="GPCR, family 2, extracellular hormone receptor domain"/>
    <property type="match status" value="1"/>
</dbReference>
<sequence length="443" mass="50610">MFTDAGQLYCNSTWDTVSCWPTTPAGQLAVLTCPPRFEEVLLDPNGNATRMCYPNGTWQFRSDYDHCKPITMVNKEEDIHNFITRVIYYVGFTTSIVALIVALCIFLYFRSLRCLRNTIHCHLIVTFIFKYILWLIMNNVLPKLTDDDHNEIHQWVCKIIVALYNYIQVANFFWMLVEGLYLHTMIVWAFSIERIRFWYYAVLGWCGPALVVLAWAIVKAKFENRRCWLPMENSSYDYIYITPILGVLLVNVIFLGSIVWVLITKLRASNTLQARQYRKAVRATLILFPLLGVTYVVFISPPNDGALAKRAFVYFNAILQSLQGLAIAVFYCFLNGEVRSTIRGRVSRWQEGRSIATRYTRASIATNAEQISLRASFTRDNTCNGQTSSSLGKTLFKNNNLDAQQQHSNGKTSPNRSSSPGSNGDGPQPMQTVPILMVDEEQL</sequence>
<evidence type="ECO:0000256" key="8">
    <source>
        <dbReference type="ARBA" id="ARBA00023136"/>
    </source>
</evidence>
<protein>
    <recommendedName>
        <fullName evidence="19">G-protein coupled receptors family 2 profile 2 domain-containing protein</fullName>
    </recommendedName>
</protein>
<evidence type="ECO:0000256" key="13">
    <source>
        <dbReference type="SAM" id="MobiDB-lite"/>
    </source>
</evidence>
<evidence type="ECO:0000256" key="5">
    <source>
        <dbReference type="ARBA" id="ARBA00022729"/>
    </source>
</evidence>
<dbReference type="Pfam" id="PF02793">
    <property type="entry name" value="HRM"/>
    <property type="match status" value="1"/>
</dbReference>
<evidence type="ECO:0000256" key="2">
    <source>
        <dbReference type="ARBA" id="ARBA00005314"/>
    </source>
</evidence>
<dbReference type="HOGENOM" id="CLU_002753_4_1_1"/>
<dbReference type="InterPro" id="IPR001879">
    <property type="entry name" value="GPCR_2_extracellular_dom"/>
</dbReference>
<keyword evidence="11" id="KW-0325">Glycoprotein</keyword>
<dbReference type="PANTHER" id="PTHR45620">
    <property type="entry name" value="PDF RECEPTOR-LIKE PROTEIN-RELATED"/>
    <property type="match status" value="1"/>
</dbReference>
<keyword evidence="5" id="KW-0732">Signal</keyword>
<dbReference type="InterPro" id="IPR003051">
    <property type="entry name" value="GPCR_2_CRF_rcpt"/>
</dbReference>
<dbReference type="AlphaFoldDB" id="X2BBW7"/>
<dbReference type="InterPro" id="IPR017981">
    <property type="entry name" value="GPCR_2-like_7TM"/>
</dbReference>
<evidence type="ECO:0000256" key="3">
    <source>
        <dbReference type="ARBA" id="ARBA00022475"/>
    </source>
</evidence>
<evidence type="ECO:0000256" key="6">
    <source>
        <dbReference type="ARBA" id="ARBA00022989"/>
    </source>
</evidence>
<dbReference type="InterPro" id="IPR036445">
    <property type="entry name" value="GPCR_2_extracell_dom_sf"/>
</dbReference>
<accession>X2BBW7</accession>
<dbReference type="Gene3D" id="1.20.1070.10">
    <property type="entry name" value="Rhodopsin 7-helix transmembrane proteins"/>
    <property type="match status" value="1"/>
</dbReference>
<keyword evidence="9" id="KW-1015">Disulfide bond</keyword>
<feature type="transmembrane region" description="Helical" evidence="14">
    <location>
        <begin position="312"/>
        <end position="334"/>
    </location>
</feature>
<evidence type="ECO:0000259" key="16">
    <source>
        <dbReference type="PROSITE" id="PS50261"/>
    </source>
</evidence>
<evidence type="ECO:0000256" key="4">
    <source>
        <dbReference type="ARBA" id="ARBA00022692"/>
    </source>
</evidence>
<feature type="transmembrane region" description="Helical" evidence="14">
    <location>
        <begin position="121"/>
        <end position="141"/>
    </location>
</feature>
<dbReference type="GO" id="GO:0007188">
    <property type="term" value="P:adenylate cyclase-modulating G protein-coupled receptor signaling pathway"/>
    <property type="evidence" value="ECO:0007669"/>
    <property type="project" value="TreeGrafter"/>
</dbReference>
<keyword evidence="8 14" id="KW-0472">Membrane</keyword>
<feature type="region of interest" description="Disordered" evidence="13">
    <location>
        <begin position="404"/>
        <end position="443"/>
    </location>
</feature>